<dbReference type="PROSITE" id="PS00166">
    <property type="entry name" value="ENOYL_COA_HYDRATASE"/>
    <property type="match status" value="1"/>
</dbReference>
<keyword evidence="5" id="KW-0413">Isomerase</keyword>
<comment type="pathway">
    <text evidence="1">Lipid metabolism; fatty acid beta-oxidation.</text>
</comment>
<accession>A0ABT4W0I6</accession>
<dbReference type="Gene3D" id="1.10.12.10">
    <property type="entry name" value="Lyase 2-enoyl-coa Hydratase, Chain A, domain 2"/>
    <property type="match status" value="1"/>
</dbReference>
<organism evidence="7 8">
    <name type="scientific">Aliiroseovarius salicola</name>
    <dbReference type="NCBI Taxonomy" id="3009082"/>
    <lineage>
        <taxon>Bacteria</taxon>
        <taxon>Pseudomonadati</taxon>
        <taxon>Pseudomonadota</taxon>
        <taxon>Alphaproteobacteria</taxon>
        <taxon>Rhodobacterales</taxon>
        <taxon>Paracoccaceae</taxon>
        <taxon>Aliiroseovarius</taxon>
    </lineage>
</organism>
<keyword evidence="8" id="KW-1185">Reference proteome</keyword>
<dbReference type="InterPro" id="IPR001753">
    <property type="entry name" value="Enoyl-CoA_hydra/iso"/>
</dbReference>
<evidence type="ECO:0000256" key="5">
    <source>
        <dbReference type="ARBA" id="ARBA00023235"/>
    </source>
</evidence>
<keyword evidence="4" id="KW-0443">Lipid metabolism</keyword>
<dbReference type="PANTHER" id="PTHR43149">
    <property type="entry name" value="ENOYL-COA HYDRATASE"/>
    <property type="match status" value="1"/>
</dbReference>
<dbReference type="PANTHER" id="PTHR43149:SF1">
    <property type="entry name" value="DELTA(3,5)-DELTA(2,4)-DIENOYL-COA ISOMERASE, MITOCHONDRIAL"/>
    <property type="match status" value="1"/>
</dbReference>
<proteinExistence type="inferred from homology"/>
<evidence type="ECO:0000256" key="4">
    <source>
        <dbReference type="ARBA" id="ARBA00023098"/>
    </source>
</evidence>
<sequence>MTQTTQRVTITEDNQVATVTLSRPDKRNALDLEMIQAIVAAGEALAERKDIRAVVLAGEGDAFCAGLDLAAMPKIAQVAMQGGGIMERSHGVSNLFQAVAMVWAELPQPVIAAVQGHALGGGFQLMLGADLRIAAPSTRFSIMEGRWGLVPDMGGLVLMRRLARGDVIRKLTYTAEIFETDAAERYGFVTEISEDPLARAQELAGTIGAQSPDAVRTAKKLISDTETTSWLDTLLAESKAQEGLIGQPNQMEAVMAGMQKRAAKFRD</sequence>
<gene>
    <name evidence="7" type="ORF">O2N63_07900</name>
</gene>
<evidence type="ECO:0000313" key="7">
    <source>
        <dbReference type="EMBL" id="MDA5094010.1"/>
    </source>
</evidence>
<dbReference type="InterPro" id="IPR045002">
    <property type="entry name" value="Ech1-like"/>
</dbReference>
<dbReference type="EMBL" id="JAQIIO010000003">
    <property type="protein sequence ID" value="MDA5094010.1"/>
    <property type="molecule type" value="Genomic_DNA"/>
</dbReference>
<dbReference type="NCBIfam" id="NF005699">
    <property type="entry name" value="PRK07509.1"/>
    <property type="match status" value="1"/>
</dbReference>
<comment type="similarity">
    <text evidence="2 6">Belongs to the enoyl-CoA hydratase/isomerase family.</text>
</comment>
<reference evidence="7 8" key="1">
    <citation type="submission" date="2023-01" db="EMBL/GenBank/DDBJ databases">
        <authorList>
            <person name="Yoon J.-W."/>
        </authorList>
    </citation>
    <scope>NUCLEOTIDE SEQUENCE [LARGE SCALE GENOMIC DNA]</scope>
    <source>
        <strain evidence="7 8">KMU-50</strain>
    </source>
</reference>
<dbReference type="InterPro" id="IPR014748">
    <property type="entry name" value="Enoyl-CoA_hydra_C"/>
</dbReference>
<dbReference type="Gene3D" id="3.90.226.10">
    <property type="entry name" value="2-enoyl-CoA Hydratase, Chain A, domain 1"/>
    <property type="match status" value="1"/>
</dbReference>
<keyword evidence="3" id="KW-0276">Fatty acid metabolism</keyword>
<dbReference type="RefSeq" id="WP_271053707.1">
    <property type="nucleotide sequence ID" value="NZ_JAQIIO010000003.1"/>
</dbReference>
<name>A0ABT4W0I6_9RHOB</name>
<evidence type="ECO:0000256" key="2">
    <source>
        <dbReference type="ARBA" id="ARBA00005254"/>
    </source>
</evidence>
<evidence type="ECO:0000256" key="3">
    <source>
        <dbReference type="ARBA" id="ARBA00022832"/>
    </source>
</evidence>
<protein>
    <submittedName>
        <fullName evidence="7">Crotonase/enoyl-CoA hydratase family protein</fullName>
    </submittedName>
</protein>
<dbReference type="InterPro" id="IPR018376">
    <property type="entry name" value="Enoyl-CoA_hyd/isom_CS"/>
</dbReference>
<evidence type="ECO:0000256" key="6">
    <source>
        <dbReference type="RuleBase" id="RU003707"/>
    </source>
</evidence>
<dbReference type="InterPro" id="IPR029045">
    <property type="entry name" value="ClpP/crotonase-like_dom_sf"/>
</dbReference>
<evidence type="ECO:0000313" key="8">
    <source>
        <dbReference type="Proteomes" id="UP001528040"/>
    </source>
</evidence>
<dbReference type="SUPFAM" id="SSF52096">
    <property type="entry name" value="ClpP/crotonase"/>
    <property type="match status" value="1"/>
</dbReference>
<evidence type="ECO:0000256" key="1">
    <source>
        <dbReference type="ARBA" id="ARBA00005005"/>
    </source>
</evidence>
<dbReference type="Proteomes" id="UP001528040">
    <property type="component" value="Unassembled WGS sequence"/>
</dbReference>
<comment type="caution">
    <text evidence="7">The sequence shown here is derived from an EMBL/GenBank/DDBJ whole genome shotgun (WGS) entry which is preliminary data.</text>
</comment>
<dbReference type="CDD" id="cd06558">
    <property type="entry name" value="crotonase-like"/>
    <property type="match status" value="1"/>
</dbReference>
<dbReference type="Pfam" id="PF00378">
    <property type="entry name" value="ECH_1"/>
    <property type="match status" value="1"/>
</dbReference>